<name>A0A9W6QHG2_9PSEU</name>
<reference evidence="2" key="1">
    <citation type="submission" date="2023-02" db="EMBL/GenBank/DDBJ databases">
        <title>Actinokineospora globicatena NBRC 15670.</title>
        <authorList>
            <person name="Ichikawa N."/>
            <person name="Sato H."/>
            <person name="Tonouchi N."/>
        </authorList>
    </citation>
    <scope>NUCLEOTIDE SEQUENCE</scope>
    <source>
        <strain evidence="2">NBRC 15670</strain>
    </source>
</reference>
<evidence type="ECO:0000313" key="3">
    <source>
        <dbReference type="Proteomes" id="UP001165042"/>
    </source>
</evidence>
<evidence type="ECO:0000313" key="2">
    <source>
        <dbReference type="EMBL" id="GLW91126.1"/>
    </source>
</evidence>
<dbReference type="Proteomes" id="UP001165042">
    <property type="component" value="Unassembled WGS sequence"/>
</dbReference>
<dbReference type="EMBL" id="BSSD01000002">
    <property type="protein sequence ID" value="GLW91126.1"/>
    <property type="molecule type" value="Genomic_DNA"/>
</dbReference>
<dbReference type="Pfam" id="PF21806">
    <property type="entry name" value="DUF6879"/>
    <property type="match status" value="1"/>
</dbReference>
<organism evidence="2 3">
    <name type="scientific">Actinokineospora globicatena</name>
    <dbReference type="NCBI Taxonomy" id="103729"/>
    <lineage>
        <taxon>Bacteria</taxon>
        <taxon>Bacillati</taxon>
        <taxon>Actinomycetota</taxon>
        <taxon>Actinomycetes</taxon>
        <taxon>Pseudonocardiales</taxon>
        <taxon>Pseudonocardiaceae</taxon>
        <taxon>Actinokineospora</taxon>
    </lineage>
</organism>
<proteinExistence type="predicted"/>
<gene>
    <name evidence="2" type="ORF">Aglo03_19420</name>
</gene>
<sequence length="190" mass="22182">MSTVFTSLDDAEFNLLFREFRQSVFRLETLQHYQVSYEKDEFARFLTGESRGEFPGISGWISGTVIPARAARKSMHRVHVVEEPLSDYVRFECAWAYEHTVPAGEDVRVITVERGQWPDNLPRAEYWLFDSELLVAMNYDEDGTFRFAEVITNAAEVALARQWRDTAMELSIPYREFAERYDGLFVEQAR</sequence>
<dbReference type="AlphaFoldDB" id="A0A9W6QHG2"/>
<dbReference type="RefSeq" id="WP_285609651.1">
    <property type="nucleotide sequence ID" value="NZ_BSSD01000002.1"/>
</dbReference>
<feature type="domain" description="DUF6879" evidence="1">
    <location>
        <begin position="11"/>
        <end position="178"/>
    </location>
</feature>
<protein>
    <recommendedName>
        <fullName evidence="1">DUF6879 domain-containing protein</fullName>
    </recommendedName>
</protein>
<evidence type="ECO:0000259" key="1">
    <source>
        <dbReference type="Pfam" id="PF21806"/>
    </source>
</evidence>
<keyword evidence="3" id="KW-1185">Reference proteome</keyword>
<dbReference type="InterPro" id="IPR049244">
    <property type="entry name" value="DUF6879"/>
</dbReference>
<accession>A0A9W6QHG2</accession>
<comment type="caution">
    <text evidence="2">The sequence shown here is derived from an EMBL/GenBank/DDBJ whole genome shotgun (WGS) entry which is preliminary data.</text>
</comment>